<dbReference type="Proteomes" id="UP000014480">
    <property type="component" value="Unassembled WGS sequence"/>
</dbReference>
<keyword evidence="3" id="KW-1185">Reference proteome</keyword>
<name>A0A484FUM0_COLOR</name>
<comment type="caution">
    <text evidence="2">The sequence shown here is derived from an EMBL/GenBank/DDBJ whole genome shotgun (WGS) entry which is preliminary data.</text>
</comment>
<sequence length="159" mass="17211">MAAETKYPLPVVVDGEPSSSGSRLPDPSSLITSRLGDVLKGAQGINRMRTDWHEGTAAKKTGKLHERLGKQVDPLAKDLSGYLVSGRELNETCKTSVKQMAELCERNIGATTSAVQDAARATTETMGPLNRNLDSVRVVADSMLSQVLYVLEEVVKELR</sequence>
<evidence type="ECO:0000256" key="1">
    <source>
        <dbReference type="SAM" id="MobiDB-lite"/>
    </source>
</evidence>
<reference evidence="3" key="1">
    <citation type="journal article" date="2013" name="New Phytol.">
        <title>Comparative genomic and transcriptomic analyses reveal the hemibiotrophic stage shift of Colletotrichum fungi.</title>
        <authorList>
            <person name="Gan P."/>
            <person name="Ikeda K."/>
            <person name="Irieda H."/>
            <person name="Narusaka M."/>
            <person name="O'Connell R.J."/>
            <person name="Narusaka Y."/>
            <person name="Takano Y."/>
            <person name="Kubo Y."/>
            <person name="Shirasu K."/>
        </authorList>
    </citation>
    <scope>NUCLEOTIDE SEQUENCE [LARGE SCALE GENOMIC DNA]</scope>
    <source>
        <strain evidence="3">104-T / ATCC 96160 / CBS 514.97 / LARS 414 / MAFF 240422</strain>
    </source>
</reference>
<gene>
    <name evidence="2" type="ORF">Cob_v005282</name>
</gene>
<organism evidence="2 3">
    <name type="scientific">Colletotrichum orbiculare (strain 104-T / ATCC 96160 / CBS 514.97 / LARS 414 / MAFF 240422)</name>
    <name type="common">Cucumber anthracnose fungus</name>
    <name type="synonym">Colletotrichum lagenarium</name>
    <dbReference type="NCBI Taxonomy" id="1213857"/>
    <lineage>
        <taxon>Eukaryota</taxon>
        <taxon>Fungi</taxon>
        <taxon>Dikarya</taxon>
        <taxon>Ascomycota</taxon>
        <taxon>Pezizomycotina</taxon>
        <taxon>Sordariomycetes</taxon>
        <taxon>Hypocreomycetidae</taxon>
        <taxon>Glomerellales</taxon>
        <taxon>Glomerellaceae</taxon>
        <taxon>Colletotrichum</taxon>
        <taxon>Colletotrichum orbiculare species complex</taxon>
    </lineage>
</organism>
<evidence type="ECO:0000313" key="3">
    <source>
        <dbReference type="Proteomes" id="UP000014480"/>
    </source>
</evidence>
<dbReference type="EMBL" id="AMCV02000013">
    <property type="protein sequence ID" value="TDZ21672.1"/>
    <property type="molecule type" value="Genomic_DNA"/>
</dbReference>
<dbReference type="OrthoDB" id="10555090at2759"/>
<feature type="compositionally biased region" description="Low complexity" evidence="1">
    <location>
        <begin position="17"/>
        <end position="29"/>
    </location>
</feature>
<accession>A0A484FUM0</accession>
<protein>
    <submittedName>
        <fullName evidence="2">Uncharacterized protein</fullName>
    </submittedName>
</protein>
<feature type="region of interest" description="Disordered" evidence="1">
    <location>
        <begin position="1"/>
        <end position="29"/>
    </location>
</feature>
<dbReference type="AlphaFoldDB" id="A0A484FUM0"/>
<evidence type="ECO:0000313" key="2">
    <source>
        <dbReference type="EMBL" id="TDZ21672.1"/>
    </source>
</evidence>
<proteinExistence type="predicted"/>
<reference evidence="3" key="2">
    <citation type="journal article" date="2019" name="Mol. Plant Microbe Interact.">
        <title>Genome sequence resources for four phytopathogenic fungi from the Colletotrichum orbiculare species complex.</title>
        <authorList>
            <person name="Gan P."/>
            <person name="Tsushima A."/>
            <person name="Narusaka M."/>
            <person name="Narusaka Y."/>
            <person name="Takano Y."/>
            <person name="Kubo Y."/>
            <person name="Shirasu K."/>
        </authorList>
    </citation>
    <scope>GENOME REANNOTATION</scope>
    <source>
        <strain evidence="3">104-T / ATCC 96160 / CBS 514.97 / LARS 414 / MAFF 240422</strain>
    </source>
</reference>